<dbReference type="GeneID" id="80518683"/>
<evidence type="ECO:0000256" key="4">
    <source>
        <dbReference type="PROSITE-ProRule" id="PRU10015"/>
    </source>
</evidence>
<evidence type="ECO:0000256" key="1">
    <source>
        <dbReference type="ARBA" id="ARBA00022603"/>
    </source>
</evidence>
<dbReference type="PANTHER" id="PTHR45904:SF2">
    <property type="entry name" value="TRNA (URACIL-5-)-METHYLTRANSFERASE HOMOLOG A"/>
    <property type="match status" value="1"/>
</dbReference>
<reference evidence="5" key="2">
    <citation type="journal article" date="2018" name="Nat. Commun.">
        <title>Tailed giant Tupanvirus possesses the most complete translational apparatus of the known virosphere.</title>
        <authorList>
            <person name="Abrahao J."/>
            <person name="Silva L."/>
            <person name="Silva L.S."/>
            <person name="Khalil J.Y.B."/>
            <person name="Rodrigues R."/>
            <person name="Arantes T."/>
            <person name="Assis F."/>
            <person name="Boratto P."/>
            <person name="Andrade M."/>
            <person name="Kroon E.G."/>
            <person name="Ribeiro B."/>
            <person name="Bergier I."/>
            <person name="Seligmann H."/>
            <person name="Ghigo E."/>
            <person name="Colson P."/>
            <person name="Levasseur A."/>
            <person name="Kroemer G."/>
            <person name="Raoult D."/>
            <person name="La Scola B."/>
        </authorList>
    </citation>
    <scope>NUCLEOTIDE SEQUENCE [LARGE SCALE GENOMIC DNA]</scope>
    <source>
        <strain evidence="5">Soda lake</strain>
    </source>
</reference>
<dbReference type="GO" id="GO:0032259">
    <property type="term" value="P:methylation"/>
    <property type="evidence" value="ECO:0007669"/>
    <property type="project" value="UniProtKB-KW"/>
</dbReference>
<dbReference type="GO" id="GO:0008173">
    <property type="term" value="F:RNA methyltransferase activity"/>
    <property type="evidence" value="ECO:0007669"/>
    <property type="project" value="InterPro"/>
</dbReference>
<evidence type="ECO:0000256" key="3">
    <source>
        <dbReference type="ARBA" id="ARBA00022691"/>
    </source>
</evidence>
<dbReference type="EMBL" id="KY523104">
    <property type="protein sequence ID" value="QKU35261.1"/>
    <property type="molecule type" value="Genomic_DNA"/>
</dbReference>
<dbReference type="PROSITE" id="PS51687">
    <property type="entry name" value="SAM_MT_RNA_M5U"/>
    <property type="match status" value="1"/>
</dbReference>
<evidence type="ECO:0000313" key="5">
    <source>
        <dbReference type="EMBL" id="QKU35261.1"/>
    </source>
</evidence>
<dbReference type="GO" id="GO:0006396">
    <property type="term" value="P:RNA processing"/>
    <property type="evidence" value="ECO:0007669"/>
    <property type="project" value="InterPro"/>
</dbReference>
<accession>A0A6N1P2K8</accession>
<dbReference type="InterPro" id="IPR045850">
    <property type="entry name" value="TRM2_met"/>
</dbReference>
<dbReference type="InterPro" id="IPR029063">
    <property type="entry name" value="SAM-dependent_MTases_sf"/>
</dbReference>
<protein>
    <submittedName>
        <fullName evidence="5">Putative RNA methyltransferase</fullName>
    </submittedName>
</protein>
<keyword evidence="2 5" id="KW-0808">Transferase</keyword>
<dbReference type="PANTHER" id="PTHR45904">
    <property type="entry name" value="TRNA (URACIL-5-)-METHYLTRANSFERASE"/>
    <property type="match status" value="1"/>
</dbReference>
<dbReference type="InterPro" id="IPR010280">
    <property type="entry name" value="U5_MeTrfase_fam"/>
</dbReference>
<reference evidence="5" key="1">
    <citation type="submission" date="2017-01" db="EMBL/GenBank/DDBJ databases">
        <authorList>
            <person name="Assis F.L."/>
            <person name="Abrahao J.S."/>
            <person name="Silva L."/>
            <person name="Khalil J.B."/>
            <person name="Rodrigues R."/>
            <person name="Silva L.S."/>
            <person name="Arantes T."/>
            <person name="Boratto P."/>
            <person name="Andrade M."/>
            <person name="Kroon E.G."/>
            <person name="Ribeiro B."/>
            <person name="Bergier I."/>
            <person name="Seligmann H."/>
            <person name="Ghigo E."/>
            <person name="Colson P."/>
            <person name="Levasseur A."/>
            <person name="Raoult D."/>
            <person name="Scola B.L."/>
        </authorList>
    </citation>
    <scope>NUCLEOTIDE SEQUENCE</scope>
    <source>
        <strain evidence="5">Soda lake</strain>
    </source>
</reference>
<evidence type="ECO:0000256" key="2">
    <source>
        <dbReference type="ARBA" id="ARBA00022679"/>
    </source>
</evidence>
<keyword evidence="1 5" id="KW-0489">Methyltransferase</keyword>
<keyword evidence="3" id="KW-0949">S-adenosyl-L-methionine</keyword>
<organism evidence="5">
    <name type="scientific">Tupanvirus soda lake</name>
    <dbReference type="NCBI Taxonomy" id="2126985"/>
    <lineage>
        <taxon>Viruses</taxon>
        <taxon>Varidnaviria</taxon>
        <taxon>Bamfordvirae</taxon>
        <taxon>Nucleocytoviricota</taxon>
        <taxon>Megaviricetes</taxon>
        <taxon>Imitervirales</taxon>
        <taxon>Mimiviridae</taxon>
        <taxon>Megamimivirinae</taxon>
        <taxon>Tupanvirus</taxon>
        <taxon>Tupanvirus salinum</taxon>
    </lineage>
</organism>
<dbReference type="RefSeq" id="YP_010781919.1">
    <property type="nucleotide sequence ID" value="NC_075039.1"/>
</dbReference>
<dbReference type="Gene3D" id="2.40.50.1070">
    <property type="match status" value="1"/>
</dbReference>
<dbReference type="Pfam" id="PF05958">
    <property type="entry name" value="tRNA_U5-meth_tr"/>
    <property type="match status" value="1"/>
</dbReference>
<sequence length="404" mass="46716">MTQISDNCLALANMPYSQQLEHKLDNMKKIFPMFSNPVIPSPITDFYRNKLRFDVGPNSNGKISVGYALSKKQSIDKFVYSAVNMRHLNTKMIQIITILEDYLNNYCFDYCLACPRKWFSVIHNKSIFHTIIIRSSFRTNDSMIIMKFNSYFDDEIAGYFNNLKINLMPHPSIIIECFDGLRILKGNNYITERLDEYIFRISSDSFFQVNTFATEILYAKVKELSLKHFDTSNKNSNILFDLCCGTGTIGIYLTDIFTEVIGIEINKSAVIDANINKEINNTQNIRFVCSPIENSLQSEIHLGYEKYSSPKFFAIVDPPRTGMHGNVHETINQCRDLNYLIYVSCNAITLKRDLLNLEKDFGIVEMHYIDLFPHTPHCEVICVLKRKIQKIDDLTDSIINIKIR</sequence>
<name>A0A6N1P2K8_9VIRU</name>
<feature type="active site" evidence="4">
    <location>
        <position position="345"/>
    </location>
</feature>
<dbReference type="InterPro" id="IPR030390">
    <property type="entry name" value="MeTrfase_TrmA_AS"/>
</dbReference>
<dbReference type="SUPFAM" id="SSF53335">
    <property type="entry name" value="S-adenosyl-L-methionine-dependent methyltransferases"/>
    <property type="match status" value="1"/>
</dbReference>
<dbReference type="PROSITE" id="PS01230">
    <property type="entry name" value="TRMA_1"/>
    <property type="match status" value="1"/>
</dbReference>
<dbReference type="CDD" id="cd02440">
    <property type="entry name" value="AdoMet_MTases"/>
    <property type="match status" value="1"/>
</dbReference>
<dbReference type="GO" id="GO:0003723">
    <property type="term" value="F:RNA binding"/>
    <property type="evidence" value="ECO:0007669"/>
    <property type="project" value="TreeGrafter"/>
</dbReference>
<proteinExistence type="predicted"/>
<dbReference type="Gene3D" id="3.40.50.150">
    <property type="entry name" value="Vaccinia Virus protein VP39"/>
    <property type="match status" value="1"/>
</dbReference>
<dbReference type="KEGG" id="vg:80518683"/>